<dbReference type="EMBL" id="AKHW03003392">
    <property type="protein sequence ID" value="KYO34555.1"/>
    <property type="molecule type" value="Genomic_DNA"/>
</dbReference>
<dbReference type="Proteomes" id="UP000050525">
    <property type="component" value="Unassembled WGS sequence"/>
</dbReference>
<comment type="caution">
    <text evidence="1">The sequence shown here is derived from an EMBL/GenBank/DDBJ whole genome shotgun (WGS) entry which is preliminary data.</text>
</comment>
<protein>
    <submittedName>
        <fullName evidence="1">Uncharacterized protein</fullName>
    </submittedName>
</protein>
<dbReference type="AlphaFoldDB" id="A0A151NDE1"/>
<evidence type="ECO:0000313" key="2">
    <source>
        <dbReference type="Proteomes" id="UP000050525"/>
    </source>
</evidence>
<keyword evidence="2" id="KW-1185">Reference proteome</keyword>
<proteinExistence type="predicted"/>
<accession>A0A151NDE1</accession>
<organism evidence="1 2">
    <name type="scientific">Alligator mississippiensis</name>
    <name type="common">American alligator</name>
    <dbReference type="NCBI Taxonomy" id="8496"/>
    <lineage>
        <taxon>Eukaryota</taxon>
        <taxon>Metazoa</taxon>
        <taxon>Chordata</taxon>
        <taxon>Craniata</taxon>
        <taxon>Vertebrata</taxon>
        <taxon>Euteleostomi</taxon>
        <taxon>Archelosauria</taxon>
        <taxon>Archosauria</taxon>
        <taxon>Crocodylia</taxon>
        <taxon>Alligatoridae</taxon>
        <taxon>Alligatorinae</taxon>
        <taxon>Alligator</taxon>
    </lineage>
</organism>
<name>A0A151NDE1_ALLMI</name>
<gene>
    <name evidence="1" type="ORF">Y1Q_0012419</name>
</gene>
<evidence type="ECO:0000313" key="1">
    <source>
        <dbReference type="EMBL" id="KYO34555.1"/>
    </source>
</evidence>
<sequence>MPPTLCYVTMVPPLSPASGFQKNSRVSMSACHHDLYMPSWACLPTPHHGVLPSMPKQGDPEVVVMPAGCLAQLILEATVYHAHQPGPGVAMACHGMCFHVHEPPASNPTMPSHRTLCLPSLQGWATNFHVVNEDEAIQDTMDARVLQHHLETVKYRFGVCTTSINWWEWIVMGTWDNEQWIQTFRMSWASFMDVVAQMAPQTMCQDVSM</sequence>
<reference evidence="1 2" key="1">
    <citation type="journal article" date="2012" name="Genome Biol.">
        <title>Sequencing three crocodilian genomes to illuminate the evolution of archosaurs and amniotes.</title>
        <authorList>
            <person name="St John J.A."/>
            <person name="Braun E.L."/>
            <person name="Isberg S.R."/>
            <person name="Miles L.G."/>
            <person name="Chong A.Y."/>
            <person name="Gongora J."/>
            <person name="Dalzell P."/>
            <person name="Moran C."/>
            <person name="Bed'hom B."/>
            <person name="Abzhanov A."/>
            <person name="Burgess S.C."/>
            <person name="Cooksey A.M."/>
            <person name="Castoe T.A."/>
            <person name="Crawford N.G."/>
            <person name="Densmore L.D."/>
            <person name="Drew J.C."/>
            <person name="Edwards S.V."/>
            <person name="Faircloth B.C."/>
            <person name="Fujita M.K."/>
            <person name="Greenwold M.J."/>
            <person name="Hoffmann F.G."/>
            <person name="Howard J.M."/>
            <person name="Iguchi T."/>
            <person name="Janes D.E."/>
            <person name="Khan S.Y."/>
            <person name="Kohno S."/>
            <person name="de Koning A.J."/>
            <person name="Lance S.L."/>
            <person name="McCarthy F.M."/>
            <person name="McCormack J.E."/>
            <person name="Merchant M.E."/>
            <person name="Peterson D.G."/>
            <person name="Pollock D.D."/>
            <person name="Pourmand N."/>
            <person name="Raney B.J."/>
            <person name="Roessler K.A."/>
            <person name="Sanford J.R."/>
            <person name="Sawyer R.H."/>
            <person name="Schmidt C.J."/>
            <person name="Triplett E.W."/>
            <person name="Tuberville T.D."/>
            <person name="Venegas-Anaya M."/>
            <person name="Howard J.T."/>
            <person name="Jarvis E.D."/>
            <person name="Guillette L.J.Jr."/>
            <person name="Glenn T.C."/>
            <person name="Green R.E."/>
            <person name="Ray D.A."/>
        </authorList>
    </citation>
    <scope>NUCLEOTIDE SEQUENCE [LARGE SCALE GENOMIC DNA]</scope>
    <source>
        <strain evidence="1">KSC_2009_1</strain>
    </source>
</reference>